<protein>
    <recommendedName>
        <fullName evidence="2">Integrase catalytic domain-containing protein</fullName>
    </recommendedName>
</protein>
<dbReference type="InterPro" id="IPR004312">
    <property type="entry name" value="ATHILA_Orf1_C"/>
</dbReference>
<dbReference type="Pfam" id="PF00665">
    <property type="entry name" value="rve"/>
    <property type="match status" value="1"/>
</dbReference>
<evidence type="ECO:0000313" key="4">
    <source>
        <dbReference type="Proteomes" id="UP000694251"/>
    </source>
</evidence>
<accession>A0A8T1ZCJ9</accession>
<evidence type="ECO:0000259" key="2">
    <source>
        <dbReference type="PROSITE" id="PS50994"/>
    </source>
</evidence>
<feature type="compositionally biased region" description="Acidic residues" evidence="1">
    <location>
        <begin position="2096"/>
        <end position="2111"/>
    </location>
</feature>
<feature type="compositionally biased region" description="Polar residues" evidence="1">
    <location>
        <begin position="2038"/>
        <end position="2050"/>
    </location>
</feature>
<feature type="compositionally biased region" description="Polar residues" evidence="1">
    <location>
        <begin position="1422"/>
        <end position="1433"/>
    </location>
</feature>
<feature type="compositionally biased region" description="Polar residues" evidence="1">
    <location>
        <begin position="1464"/>
        <end position="1487"/>
    </location>
</feature>
<name>A0A8T1ZCJ9_ARASU</name>
<keyword evidence="4" id="KW-1185">Reference proteome</keyword>
<dbReference type="InterPro" id="IPR050951">
    <property type="entry name" value="Retrovirus_Pol_polyprotein"/>
</dbReference>
<dbReference type="Pfam" id="PF03078">
    <property type="entry name" value="ATHILA"/>
    <property type="match status" value="1"/>
</dbReference>
<reference evidence="3 4" key="1">
    <citation type="submission" date="2020-12" db="EMBL/GenBank/DDBJ databases">
        <title>Concerted genomic and epigenomic changes stabilize Arabidopsis allopolyploids.</title>
        <authorList>
            <person name="Chen Z."/>
        </authorList>
    </citation>
    <scope>NUCLEOTIDE SEQUENCE [LARGE SCALE GENOMIC DNA]</scope>
    <source>
        <strain evidence="3">As9502</strain>
        <tissue evidence="3">Leaf</tissue>
    </source>
</reference>
<evidence type="ECO:0000256" key="1">
    <source>
        <dbReference type="SAM" id="MobiDB-lite"/>
    </source>
</evidence>
<feature type="region of interest" description="Disordered" evidence="1">
    <location>
        <begin position="1462"/>
        <end position="1509"/>
    </location>
</feature>
<feature type="region of interest" description="Disordered" evidence="1">
    <location>
        <begin position="1259"/>
        <end position="1340"/>
    </location>
</feature>
<gene>
    <name evidence="3" type="ORF">ISN44_As11g029330</name>
</gene>
<dbReference type="EMBL" id="JAEFBJ010000011">
    <property type="protein sequence ID" value="KAG7556930.1"/>
    <property type="molecule type" value="Genomic_DNA"/>
</dbReference>
<feature type="domain" description="Integrase catalytic" evidence="2">
    <location>
        <begin position="2220"/>
        <end position="2379"/>
    </location>
</feature>
<proteinExistence type="predicted"/>
<dbReference type="PROSITE" id="PS50994">
    <property type="entry name" value="INTEGRASE"/>
    <property type="match status" value="1"/>
</dbReference>
<dbReference type="Proteomes" id="UP000694251">
    <property type="component" value="Chromosome 11"/>
</dbReference>
<dbReference type="PANTHER" id="PTHR37984:SF5">
    <property type="entry name" value="PROTEIN NYNRIN-LIKE"/>
    <property type="match status" value="1"/>
</dbReference>
<feature type="region of interest" description="Disordered" evidence="1">
    <location>
        <begin position="1400"/>
        <end position="1433"/>
    </location>
</feature>
<evidence type="ECO:0000313" key="3">
    <source>
        <dbReference type="EMBL" id="KAG7556930.1"/>
    </source>
</evidence>
<dbReference type="OrthoDB" id="2286242at2759"/>
<dbReference type="PANTHER" id="PTHR37984">
    <property type="entry name" value="PROTEIN CBG26694"/>
    <property type="match status" value="1"/>
</dbReference>
<sequence length="2510" mass="285127">MHTRSRGNQNLLFNDNIDRIARQLREQTATDTMADIVDNQDQPNNIGAGDFPHNYNQRHGIVPPPVQNKNFEIKSGLIGMVQGNKFHGLPMEDPLDHLDEFERLCGLTKINGVSEDGFKLRLTSRPRNEISGFTQKNAETFCEAWEHFKGYQTKCPHHGFEKASLLSIFYRGVLPKIRMLLYTASNGSFLNKDVAEGWELVENLAQSDGNYNEDYDRSIRTSPETDDKHRREMKALNDKLDKLLQVQQTHVHFVSEDELFQVQEGENDQSAEISYIQNQGGYNKGYNNYRPNPNLSYRSTNVANPQDQVYPSQQQQQQQPKPFVPYNQGQGFVPKQQFQGRYQQQQPPPGYPSQQLQAPSPQDPDIKNLAQQILQGQATRAMEIAKKMAELNNKVDRNFNDLNSKFESLSTRLRYLEGNPISTSVSNNPGQLPGKAIQNPKEYATAHAITICHDRELPTRHAPKSITEDTQPRHQTQSALEEKAAIIERMVKRFKPTPSPSLALPWTFRKAWKDRYESLAEKQLDEMEAVMPLIEVRKLIPDPHRDVRNLILERLNIYQDSGDEYEANPTQATDERIVQEKLEDPGSFTLPCSIRQSTFNNYRISRRPFSLLEDVPVMINGVEVPTDFVVLDMDEEAKDPLILGRPFLASMGAVIDVRYEGKTLEIQIAVPGEGFEAAKVKEPILVQTQPSNSIAQSSIPSALDWRELKKKSNLQERIIQKLTHTVEKLKDTLSHIQRGVQPQPNIDVTSIGKVTSECFKMSAHSNESSMDADFNVEEVESWSTRPEREAEEYKRFVEETELGVAEDRRRREIARRKRSMTERYELIDEDMEDDAEYAPEPVRKTTKSLMKEDKLTPEDYYNLFKRNPFWRTRYPHPETMKDLGILEDVELLFEKCHMATLLSHPYPAYDYETIQFLSTVQVELFKGLSAAELREEGLGYLSFTIDGRDYVMTIKTLEDMFGFPSGTGTKPKFIRDEIKALWNKIGDDTTFSSARSTSNSIRNPAIRYFQRALANVPYARSISATLTNPDMETLDLALKSFLRYTKNGETMRGDTSDTPPSMYLLNHLCSYRGWALSNSKKRVKGALCVGGVVTPILQFCEVPLTSAPTEPRWMNIAHLKLAHVIAHQMHDKRYAYKFDHPAVGDAQFLIPFREMMTITVRDNIDFSPPIETLHAVIGGSSSRNVAEEVEEQSDNEEISWENYDTSRFHFEEHKPPSRESKSLADSHRKLSLAQKWCKFQDKIIKKCIKALSCTSSTTAVARDNPPEDMPSRRHDIAPPRQSTYQQRERAAPQEPVWHSSHETRDHKKRKNVKIVRSSSKGRVMSRRRSHDRRAPQPAGVAIEHNDEEMAETYFIGLDQLGVRFSLLKEFDLYQSGVRSYSTYSSHRERPKRGEYCSRLAVASKHGSSKSARKSSEGPCEAQDSSSSSRFGQNADLSNAQNVVSSHLDTLPSVAARQRRLFVTPAQNRTGNTQTPPAGQPASISNQAAVGDGTNLTGEGILQDQGNPAIDDGFLMENSDVTFSDDFVKVRQELDEMKSKFHQATSSAPKIDRVIEETRRTLFTSRISNLRIKDSRKVKLPTYDGKGDPKNHLADFQIAAGRIDLEPNEEDAGYCKLFSENLSGLALLWFTQLEPGTINSFKELSSAFLKQYSMFMEKATSDAYLWNLTQGQNEPLRKYIAKFKEVIAKIPGVSHATALSALRNRLWQESRFREEIIVNRPSTIQDALFRATNWMEAEEEKFSLTKKHRPAKLVIRNPTKKFEPKDQKRFGVNHATNAVGKPSPSRGRYNPPNTWVRDESAYCDIHRVNGHSTKDCSVLKKSIKRHKKSAAIQTAVGFHSNEQTPSISFDNSDTQGLTGPHDDALVITLDVANFEVTRCLIDTGSSVDLIFLSTLQRMGISKANIIGPPAPLVAFTSDTSMSLGNIKLQVLAAGVPKIVEFIVFDRPAAYNIILGTPWIYQMKAIPSTYHQCVKFPTLGGIGTIRGDQETSHALAALASTSDPELRRVIPVEGISSRSTSVEETENDNILEAEHIKTPKLSSGNENSSLVVTRSRVKSQDDELTPPLELPKRKPRRKLKDQVVPMKEPSRTEQAPPSDEEVQETVEDPDIPSEPEPRKFILKDNTSANDWGADWRIHYTSEVSVTLLCIFGPEVEIVTSEVHEGLCGNHSLGRSMAFKIKRLGYFWPTMISDCIDYAKRCKKCQMHAPLIHQPSEFLSSISAPYPFMRWSMDILGPMHRSTRDVQYLLVLTDYFSKWIEAEAYINIKDSVVKTFLWKHIICRYGVPYEIVTDNAPQFISNDFEDFCSAWGIKLSYSTPRYPQGNGQAEASNKTILSNLKKRLSTRKGGWYNELQPVLWAYRTTPRRATGETPFSLVYGMEAVVPAEVNVPGLRRSEAPLNEESNSKLLEDVLDTIDERRDQSLIRLQNYQQLTARYYNSKMKNRPLNVGDFVLRRVFDNTKEEGAGKLGINWEGPYQITEKIRNGAYRLQDLDGNPVQRSWNIINLKKFYC</sequence>
<dbReference type="CDD" id="cd00303">
    <property type="entry name" value="retropepsin_like"/>
    <property type="match status" value="1"/>
</dbReference>
<feature type="compositionally biased region" description="Low complexity" evidence="1">
    <location>
        <begin position="334"/>
        <end position="345"/>
    </location>
</feature>
<feature type="compositionally biased region" description="Low complexity" evidence="1">
    <location>
        <begin position="307"/>
        <end position="321"/>
    </location>
</feature>
<feature type="region of interest" description="Disordered" evidence="1">
    <location>
        <begin position="307"/>
        <end position="365"/>
    </location>
</feature>
<dbReference type="InterPro" id="IPR005162">
    <property type="entry name" value="Retrotrans_gag_dom"/>
</dbReference>
<dbReference type="GO" id="GO:0015074">
    <property type="term" value="P:DNA integration"/>
    <property type="evidence" value="ECO:0007669"/>
    <property type="project" value="InterPro"/>
</dbReference>
<organism evidence="3 4">
    <name type="scientific">Arabidopsis suecica</name>
    <name type="common">Swedish thale-cress</name>
    <name type="synonym">Cardaminopsis suecica</name>
    <dbReference type="NCBI Taxonomy" id="45249"/>
    <lineage>
        <taxon>Eukaryota</taxon>
        <taxon>Viridiplantae</taxon>
        <taxon>Streptophyta</taxon>
        <taxon>Embryophyta</taxon>
        <taxon>Tracheophyta</taxon>
        <taxon>Spermatophyta</taxon>
        <taxon>Magnoliopsida</taxon>
        <taxon>eudicotyledons</taxon>
        <taxon>Gunneridae</taxon>
        <taxon>Pentapetalae</taxon>
        <taxon>rosids</taxon>
        <taxon>malvids</taxon>
        <taxon>Brassicales</taxon>
        <taxon>Brassicaceae</taxon>
        <taxon>Camelineae</taxon>
        <taxon>Arabidopsis</taxon>
    </lineage>
</organism>
<comment type="caution">
    <text evidence="3">The sequence shown here is derived from an EMBL/GenBank/DDBJ whole genome shotgun (WGS) entry which is preliminary data.</text>
</comment>
<dbReference type="InterPro" id="IPR001584">
    <property type="entry name" value="Integrase_cat-core"/>
</dbReference>
<feature type="region of interest" description="Disordered" evidence="1">
    <location>
        <begin position="2015"/>
        <end position="2116"/>
    </location>
</feature>
<dbReference type="Pfam" id="PF03732">
    <property type="entry name" value="Retrotrans_gag"/>
    <property type="match status" value="2"/>
</dbReference>